<evidence type="ECO:0000259" key="1">
    <source>
        <dbReference type="Pfam" id="PF00190"/>
    </source>
</evidence>
<reference evidence="2 3" key="1">
    <citation type="submission" date="2023-07" db="EMBL/GenBank/DDBJ databases">
        <title>Comparative genomics of wheat-associated soil bacteria to identify genetic determinants of phenazine resistance.</title>
        <authorList>
            <person name="Mouncey N."/>
        </authorList>
    </citation>
    <scope>NUCLEOTIDE SEQUENCE [LARGE SCALE GENOMIC DNA]</scope>
    <source>
        <strain evidence="2 3">B2I6</strain>
    </source>
</reference>
<dbReference type="InterPro" id="IPR014710">
    <property type="entry name" value="RmlC-like_jellyroll"/>
</dbReference>
<dbReference type="PANTHER" id="PTHR36440">
    <property type="entry name" value="PUTATIVE (AFU_ORTHOLOGUE AFUA_8G07350)-RELATED"/>
    <property type="match status" value="1"/>
</dbReference>
<dbReference type="InterPro" id="IPR011051">
    <property type="entry name" value="RmlC_Cupin_sf"/>
</dbReference>
<comment type="caution">
    <text evidence="2">The sequence shown here is derived from an EMBL/GenBank/DDBJ whole genome shotgun (WGS) entry which is preliminary data.</text>
</comment>
<accession>A0ABU0P3N0</accession>
<dbReference type="InterPro" id="IPR053146">
    <property type="entry name" value="QDO-like"/>
</dbReference>
<evidence type="ECO:0000313" key="3">
    <source>
        <dbReference type="Proteomes" id="UP001230654"/>
    </source>
</evidence>
<name>A0ABU0P3N0_STRRH</name>
<dbReference type="SUPFAM" id="SSF51182">
    <property type="entry name" value="RmlC-like cupins"/>
    <property type="match status" value="1"/>
</dbReference>
<dbReference type="Pfam" id="PF00190">
    <property type="entry name" value="Cupin_1"/>
    <property type="match status" value="1"/>
</dbReference>
<dbReference type="EMBL" id="JAUSWV010000002">
    <property type="protein sequence ID" value="MDQ0585598.1"/>
    <property type="molecule type" value="Genomic_DNA"/>
</dbReference>
<dbReference type="InterPro" id="IPR006045">
    <property type="entry name" value="Cupin_1"/>
</dbReference>
<dbReference type="Proteomes" id="UP001230654">
    <property type="component" value="Unassembled WGS sequence"/>
</dbReference>
<organism evidence="2 3">
    <name type="scientific">Streptomyces rishiriensis</name>
    <dbReference type="NCBI Taxonomy" id="68264"/>
    <lineage>
        <taxon>Bacteria</taxon>
        <taxon>Bacillati</taxon>
        <taxon>Actinomycetota</taxon>
        <taxon>Actinomycetes</taxon>
        <taxon>Kitasatosporales</taxon>
        <taxon>Streptomycetaceae</taxon>
        <taxon>Streptomyces</taxon>
    </lineage>
</organism>
<sequence>MSDLIVLPGEGRKLVTKAQEVTFKATGAQGSSVSIFEVVVPPGFDTGAHFHENSQEFFFILEGELELLAFEPTERTEDDWLGWESADGDRVIRAGEGSSMFVPPNTPHAFRNATDKPVRMLFQCFPSPEHEHYFEEIAELWSTGRPVDADAVERMRSRYDVKQITPMRFEPSAVADAAPATDS</sequence>
<proteinExistence type="predicted"/>
<evidence type="ECO:0000313" key="2">
    <source>
        <dbReference type="EMBL" id="MDQ0585598.1"/>
    </source>
</evidence>
<gene>
    <name evidence="2" type="ORF">QF030_007776</name>
</gene>
<feature type="domain" description="Cupin type-1" evidence="1">
    <location>
        <begin position="15"/>
        <end position="132"/>
    </location>
</feature>
<dbReference type="PANTHER" id="PTHR36440:SF1">
    <property type="entry name" value="PUTATIVE (AFU_ORTHOLOGUE AFUA_8G07350)-RELATED"/>
    <property type="match status" value="1"/>
</dbReference>
<protein>
    <submittedName>
        <fullName evidence="2">Oxalate decarboxylase/phosphoglucose isomerase-like protein (Cupin superfamily)</fullName>
    </submittedName>
</protein>
<dbReference type="Gene3D" id="2.60.120.10">
    <property type="entry name" value="Jelly Rolls"/>
    <property type="match status" value="1"/>
</dbReference>
<keyword evidence="3" id="KW-1185">Reference proteome</keyword>
<dbReference type="RefSeq" id="WP_307167273.1">
    <property type="nucleotide sequence ID" value="NZ_JAUSWV010000002.1"/>
</dbReference>